<keyword evidence="4 6" id="KW-0472">Membrane</keyword>
<evidence type="ECO:0000256" key="5">
    <source>
        <dbReference type="SAM" id="Coils"/>
    </source>
</evidence>
<dbReference type="eggNOG" id="COG5416">
    <property type="taxonomic scope" value="Bacteria"/>
</dbReference>
<feature type="transmembrane region" description="Helical" evidence="6">
    <location>
        <begin position="37"/>
        <end position="62"/>
    </location>
</feature>
<evidence type="ECO:0000256" key="2">
    <source>
        <dbReference type="ARBA" id="ARBA00022692"/>
    </source>
</evidence>
<dbReference type="Proteomes" id="UP000028123">
    <property type="component" value="Unassembled WGS sequence"/>
</dbReference>
<evidence type="ECO:0000256" key="1">
    <source>
        <dbReference type="ARBA" id="ARBA00022475"/>
    </source>
</evidence>
<evidence type="ECO:0000256" key="4">
    <source>
        <dbReference type="ARBA" id="ARBA00023136"/>
    </source>
</evidence>
<evidence type="ECO:0000313" key="9">
    <source>
        <dbReference type="Proteomes" id="UP000028123"/>
    </source>
</evidence>
<dbReference type="EMBL" id="JNVM01000007">
    <property type="protein sequence ID" value="KEQ26217.1"/>
    <property type="molecule type" value="Genomic_DNA"/>
</dbReference>
<accession>A0A081P694</accession>
<dbReference type="PANTHER" id="PTHR41335">
    <property type="entry name" value="MEMBRANE PROTEIN-RELATED"/>
    <property type="match status" value="1"/>
</dbReference>
<dbReference type="OrthoDB" id="2990728at2"/>
<reference evidence="8 9" key="1">
    <citation type="submission" date="2014-06" db="EMBL/GenBank/DDBJ databases">
        <title>Draft genome sequence of Paenibacillus sp. MSt1.</title>
        <authorList>
            <person name="Aw Y.K."/>
            <person name="Ong K.S."/>
            <person name="Gan H.M."/>
            <person name="Lee S.M."/>
        </authorList>
    </citation>
    <scope>NUCLEOTIDE SEQUENCE [LARGE SCALE GENOMIC DNA]</scope>
    <source>
        <strain evidence="8 9">MSt1</strain>
    </source>
</reference>
<dbReference type="Pfam" id="PF06305">
    <property type="entry name" value="LapA_dom"/>
    <property type="match status" value="1"/>
</dbReference>
<dbReference type="RefSeq" id="WP_036680058.1">
    <property type="nucleotide sequence ID" value="NZ_JNVM01000007.1"/>
</dbReference>
<keyword evidence="2 6" id="KW-0812">Transmembrane</keyword>
<evidence type="ECO:0000313" key="8">
    <source>
        <dbReference type="EMBL" id="KEQ26217.1"/>
    </source>
</evidence>
<evidence type="ECO:0000256" key="3">
    <source>
        <dbReference type="ARBA" id="ARBA00022989"/>
    </source>
</evidence>
<evidence type="ECO:0000256" key="6">
    <source>
        <dbReference type="SAM" id="Phobius"/>
    </source>
</evidence>
<name>A0A081P694_9BACL</name>
<feature type="coiled-coil region" evidence="5">
    <location>
        <begin position="64"/>
        <end position="91"/>
    </location>
</feature>
<dbReference type="PANTHER" id="PTHR41335:SF1">
    <property type="entry name" value="MEMBRANE PROTEIN"/>
    <property type="match status" value="1"/>
</dbReference>
<gene>
    <name evidence="8" type="ORF">ET33_34690</name>
</gene>
<comment type="caution">
    <text evidence="8">The sequence shown here is derived from an EMBL/GenBank/DDBJ whole genome shotgun (WGS) entry which is preliminary data.</text>
</comment>
<keyword evidence="1" id="KW-1003">Cell membrane</keyword>
<dbReference type="GO" id="GO:0005886">
    <property type="term" value="C:plasma membrane"/>
    <property type="evidence" value="ECO:0007669"/>
    <property type="project" value="InterPro"/>
</dbReference>
<protein>
    <recommendedName>
        <fullName evidence="7">Lipopolysaccharide assembly protein A domain-containing protein</fullName>
    </recommendedName>
</protein>
<keyword evidence="9" id="KW-1185">Reference proteome</keyword>
<feature type="domain" description="Lipopolysaccharide assembly protein A" evidence="7">
    <location>
        <begin position="24"/>
        <end position="85"/>
    </location>
</feature>
<keyword evidence="5" id="KW-0175">Coiled coil</keyword>
<proteinExistence type="predicted"/>
<organism evidence="8 9">
    <name type="scientific">Paenibacillus tyrfis</name>
    <dbReference type="NCBI Taxonomy" id="1501230"/>
    <lineage>
        <taxon>Bacteria</taxon>
        <taxon>Bacillati</taxon>
        <taxon>Bacillota</taxon>
        <taxon>Bacilli</taxon>
        <taxon>Bacillales</taxon>
        <taxon>Paenibacillaceae</taxon>
        <taxon>Paenibacillus</taxon>
    </lineage>
</organism>
<sequence length="116" mass="12844">MRAQWMLISTLLFALITAVFAVINVEPVRVNFLFTQADIPLILVILGSTLLGGLIAFLIGLFRQIKLQRKIKQLEKRVNEASSEQALAVTEDADSRSFLAADTDVEHTEDGKNSSK</sequence>
<dbReference type="AlphaFoldDB" id="A0A081P694"/>
<keyword evidence="3 6" id="KW-1133">Transmembrane helix</keyword>
<dbReference type="InterPro" id="IPR010445">
    <property type="entry name" value="LapA_dom"/>
</dbReference>
<evidence type="ECO:0000259" key="7">
    <source>
        <dbReference type="Pfam" id="PF06305"/>
    </source>
</evidence>